<dbReference type="UniPathway" id="UPA00053">
    <property type="reaction ID" value="UER00086"/>
</dbReference>
<keyword evidence="2 4" id="KW-0456">Lyase</keyword>
<reference evidence="5 6" key="1">
    <citation type="submission" date="2016-04" db="EMBL/GenBank/DDBJ databases">
        <title>Genome sequence of Methanobrevibacter curvatus DSM 11111.</title>
        <authorList>
            <person name="Poehlein A."/>
            <person name="Seedorf H."/>
            <person name="Daniel R."/>
        </authorList>
    </citation>
    <scope>NUCLEOTIDE SEQUENCE [LARGE SCALE GENOMIC DNA]</scope>
    <source>
        <strain evidence="5 6">DSM 11111</strain>
    </source>
</reference>
<comment type="similarity">
    <text evidence="4">Belongs to the type-I 3-dehydroquinase family.</text>
</comment>
<feature type="binding site" evidence="4">
    <location>
        <begin position="34"/>
        <end position="36"/>
    </location>
    <ligand>
        <name>3-dehydroquinate</name>
        <dbReference type="ChEBI" id="CHEBI:32364"/>
    </ligand>
</feature>
<dbReference type="PANTHER" id="PTHR43699">
    <property type="entry name" value="3-DEHYDROQUINATE DEHYDRATASE"/>
    <property type="match status" value="1"/>
</dbReference>
<evidence type="ECO:0000313" key="6">
    <source>
        <dbReference type="Proteomes" id="UP000077245"/>
    </source>
</evidence>
<dbReference type="Gene3D" id="3.20.20.70">
    <property type="entry name" value="Aldolase class I"/>
    <property type="match status" value="1"/>
</dbReference>
<feature type="active site" description="Schiff-base intermediate with substrate" evidence="4">
    <location>
        <position position="145"/>
    </location>
</feature>
<dbReference type="InterPro" id="IPR050146">
    <property type="entry name" value="Type-I_3-dehydroquinase"/>
</dbReference>
<dbReference type="AlphaFoldDB" id="A0A162FHC5"/>
<evidence type="ECO:0000313" key="5">
    <source>
        <dbReference type="EMBL" id="KZX09970.1"/>
    </source>
</evidence>
<proteinExistence type="inferred from homology"/>
<dbReference type="GO" id="GO:0009073">
    <property type="term" value="P:aromatic amino acid family biosynthetic process"/>
    <property type="evidence" value="ECO:0007669"/>
    <property type="project" value="UniProtKB-KW"/>
</dbReference>
<dbReference type="GO" id="GO:0009423">
    <property type="term" value="P:chorismate biosynthetic process"/>
    <property type="evidence" value="ECO:0007669"/>
    <property type="project" value="UniProtKB-UniRule"/>
</dbReference>
<dbReference type="GO" id="GO:0003855">
    <property type="term" value="F:3-dehydroquinate dehydratase activity"/>
    <property type="evidence" value="ECO:0007669"/>
    <property type="project" value="UniProtKB-UniRule"/>
</dbReference>
<feature type="binding site" evidence="4">
    <location>
        <position position="182"/>
    </location>
    <ligand>
        <name>3-dehydroquinate</name>
        <dbReference type="ChEBI" id="CHEBI:32364"/>
    </ligand>
</feature>
<comment type="catalytic activity">
    <reaction evidence="1 4">
        <text>3-dehydroquinate = 3-dehydroshikimate + H2O</text>
        <dbReference type="Rhea" id="RHEA:21096"/>
        <dbReference type="ChEBI" id="CHEBI:15377"/>
        <dbReference type="ChEBI" id="CHEBI:16630"/>
        <dbReference type="ChEBI" id="CHEBI:32364"/>
        <dbReference type="EC" id="4.2.1.10"/>
    </reaction>
</comment>
<evidence type="ECO:0000256" key="2">
    <source>
        <dbReference type="ARBA" id="ARBA00023239"/>
    </source>
</evidence>
<keyword evidence="4" id="KW-0057">Aromatic amino acid biosynthesis</keyword>
<dbReference type="Pfam" id="PF01487">
    <property type="entry name" value="DHquinase_I"/>
    <property type="match status" value="1"/>
</dbReference>
<accession>A0A162FHC5</accession>
<feature type="binding site" evidence="4">
    <location>
        <position position="201"/>
    </location>
    <ligand>
        <name>3-dehydroquinate</name>
        <dbReference type="ChEBI" id="CHEBI:32364"/>
    </ligand>
</feature>
<dbReference type="RefSeq" id="WP_067092830.1">
    <property type="nucleotide sequence ID" value="NZ_LWMV01000232.1"/>
</dbReference>
<sequence length="227" mass="25454">MHDTKIAIPIFKEKKEDILQTAEEYIDKGVDILELRVDAILNPQPNEIKYIISEINFPTIATNRIKSEGGYFNGTEEERIAILRECSDVAEYVDVELKTDEKLIDSIVETGCKTIISFHDFLKTPPVDDMLNIVKKESEIGDIAKIAVMPQKLEDTINVLAILSRCDNTIAISMGDMGSYTRVIASKFNSPITFAASDDVTAPGQIDFETMKQLLNLDFIDCDELLD</sequence>
<keyword evidence="4" id="KW-0028">Amino-acid biosynthesis</keyword>
<protein>
    <recommendedName>
        <fullName evidence="4">3-dehydroquinate dehydratase</fullName>
        <shortName evidence="4">3-dehydroquinase</shortName>
        <ecNumber evidence="4">4.2.1.10</ecNumber>
    </recommendedName>
    <alternativeName>
        <fullName evidence="4">Type I DHQase</fullName>
    </alternativeName>
    <alternativeName>
        <fullName evidence="4">Type I dehydroquinase</fullName>
        <shortName evidence="4">DHQ1</shortName>
    </alternativeName>
</protein>
<dbReference type="InterPro" id="IPR013785">
    <property type="entry name" value="Aldolase_TIM"/>
</dbReference>
<comment type="pathway">
    <text evidence="4">Metabolic intermediate biosynthesis; chorismate biosynthesis; chorismate from D-erythrose 4-phosphate and phosphoenolpyruvate: step 3/7.</text>
</comment>
<dbReference type="OrthoDB" id="34329at2157"/>
<feature type="binding site" evidence="4">
    <location>
        <position position="205"/>
    </location>
    <ligand>
        <name>3-dehydroquinate</name>
        <dbReference type="ChEBI" id="CHEBI:32364"/>
    </ligand>
</feature>
<dbReference type="CDD" id="cd00502">
    <property type="entry name" value="DHQase_I"/>
    <property type="match status" value="1"/>
</dbReference>
<comment type="caution">
    <text evidence="4">Lacks conserved residue(s) required for the propagation of feature annotation.</text>
</comment>
<dbReference type="Proteomes" id="UP000077245">
    <property type="component" value="Unassembled WGS sequence"/>
</dbReference>
<name>A0A162FHC5_9EURY</name>
<comment type="function">
    <text evidence="4">Involved in the third step of the chorismate pathway, which leads to the biosynthesis of aromatic amino acids. Catalyzes the cis-dehydration of 3-dehydroquinate (DHQ) and introduces the first double bond of the aromatic ring to yield 3-dehydroshikimate.</text>
</comment>
<gene>
    <name evidence="4 5" type="primary">aroD</name>
    <name evidence="5" type="ORF">MBCUR_19870</name>
</gene>
<evidence type="ECO:0000256" key="1">
    <source>
        <dbReference type="ARBA" id="ARBA00001864"/>
    </source>
</evidence>
<dbReference type="EC" id="4.2.1.10" evidence="4"/>
<dbReference type="STRING" id="49547.MBCUR_19870"/>
<dbReference type="NCBIfam" id="TIGR01093">
    <property type="entry name" value="aroD"/>
    <property type="match status" value="1"/>
</dbReference>
<comment type="subunit">
    <text evidence="4">Homodimer.</text>
</comment>
<dbReference type="PANTHER" id="PTHR43699:SF1">
    <property type="entry name" value="3-DEHYDROQUINATE DEHYDRATASE"/>
    <property type="match status" value="1"/>
</dbReference>
<keyword evidence="6" id="KW-1185">Reference proteome</keyword>
<feature type="active site" description="Proton donor/acceptor" evidence="4">
    <location>
        <position position="119"/>
    </location>
</feature>
<dbReference type="PATRIC" id="fig|49547.3.peg.2098"/>
<comment type="caution">
    <text evidence="5">The sequence shown here is derived from an EMBL/GenBank/DDBJ whole genome shotgun (WGS) entry which is preliminary data.</text>
</comment>
<dbReference type="InterPro" id="IPR001381">
    <property type="entry name" value="DHquinase_I"/>
</dbReference>
<evidence type="ECO:0000256" key="3">
    <source>
        <dbReference type="ARBA" id="ARBA00023270"/>
    </source>
</evidence>
<feature type="binding site" evidence="4">
    <location>
        <position position="64"/>
    </location>
    <ligand>
        <name>3-dehydroquinate</name>
        <dbReference type="ChEBI" id="CHEBI:32364"/>
    </ligand>
</feature>
<dbReference type="GO" id="GO:0008652">
    <property type="term" value="P:amino acid biosynthetic process"/>
    <property type="evidence" value="ECO:0007669"/>
    <property type="project" value="UniProtKB-KW"/>
</dbReference>
<dbReference type="HAMAP" id="MF_00214">
    <property type="entry name" value="AroD"/>
    <property type="match status" value="1"/>
</dbReference>
<organism evidence="5 6">
    <name type="scientific">Methanobrevibacter curvatus</name>
    <dbReference type="NCBI Taxonomy" id="49547"/>
    <lineage>
        <taxon>Archaea</taxon>
        <taxon>Methanobacteriati</taxon>
        <taxon>Methanobacteriota</taxon>
        <taxon>Methanomada group</taxon>
        <taxon>Methanobacteria</taxon>
        <taxon>Methanobacteriales</taxon>
        <taxon>Methanobacteriaceae</taxon>
        <taxon>Methanobrevibacter</taxon>
    </lineage>
</organism>
<evidence type="ECO:0000256" key="4">
    <source>
        <dbReference type="HAMAP-Rule" id="MF_00214"/>
    </source>
</evidence>
<dbReference type="GO" id="GO:0046279">
    <property type="term" value="P:3,4-dihydroxybenzoate biosynthetic process"/>
    <property type="evidence" value="ECO:0007669"/>
    <property type="project" value="TreeGrafter"/>
</dbReference>
<keyword evidence="3 4" id="KW-0704">Schiff base</keyword>
<dbReference type="SUPFAM" id="SSF51569">
    <property type="entry name" value="Aldolase"/>
    <property type="match status" value="1"/>
</dbReference>
<dbReference type="EMBL" id="LWMV01000232">
    <property type="protein sequence ID" value="KZX09970.1"/>
    <property type="molecule type" value="Genomic_DNA"/>
</dbReference>